<dbReference type="AlphaFoldDB" id="A0AAD9NXM8"/>
<evidence type="ECO:0000313" key="3">
    <source>
        <dbReference type="Proteomes" id="UP001209878"/>
    </source>
</evidence>
<evidence type="ECO:0008006" key="4">
    <source>
        <dbReference type="Google" id="ProtNLM"/>
    </source>
</evidence>
<dbReference type="InterPro" id="IPR005338">
    <property type="entry name" value="Anhydro_N_Ac-Mur_kinase"/>
</dbReference>
<dbReference type="GO" id="GO:0006040">
    <property type="term" value="P:amino sugar metabolic process"/>
    <property type="evidence" value="ECO:0007669"/>
    <property type="project" value="InterPro"/>
</dbReference>
<organism evidence="2 3">
    <name type="scientific">Ridgeia piscesae</name>
    <name type="common">Tubeworm</name>
    <dbReference type="NCBI Taxonomy" id="27915"/>
    <lineage>
        <taxon>Eukaryota</taxon>
        <taxon>Metazoa</taxon>
        <taxon>Spiralia</taxon>
        <taxon>Lophotrochozoa</taxon>
        <taxon>Annelida</taxon>
        <taxon>Polychaeta</taxon>
        <taxon>Sedentaria</taxon>
        <taxon>Canalipalpata</taxon>
        <taxon>Sabellida</taxon>
        <taxon>Siboglinidae</taxon>
        <taxon>Ridgeia</taxon>
    </lineage>
</organism>
<evidence type="ECO:0000256" key="1">
    <source>
        <dbReference type="SAM" id="MobiDB-lite"/>
    </source>
</evidence>
<dbReference type="Proteomes" id="UP001209878">
    <property type="component" value="Unassembled WGS sequence"/>
</dbReference>
<dbReference type="Pfam" id="PF03702">
    <property type="entry name" value="AnmK"/>
    <property type="match status" value="1"/>
</dbReference>
<protein>
    <recommendedName>
        <fullName evidence="4">Anhydro-N-acetylmuramic acid kinase</fullName>
    </recommendedName>
</protein>
<dbReference type="InterPro" id="IPR043129">
    <property type="entry name" value="ATPase_NBD"/>
</dbReference>
<sequence>MASYIGIGVMSGSSLDGVDVCCVEFTGDVVTDIWSHRIIKATTVSYPPSWIKKLRNAPDNSGIDLIKLNIDYGHYIGKLVNNFIDEGNLKVNFVAAHGHTIFHQPEQGFTFQIGDGETMATHLPCPLVVNFRNKDVALSGQGAPLVPGGERYLFNDYDLCLNLGGIANVSICERGFDVGPCNMLLNHLAERHDSLMEYDTDGLVARRGTMCRDLLAELDALPFYELRPPKSLGREWFDDNVLPVLDRHKDVSTEDLLRTCTEHVARQTARAIDRELKPSGDVHNGVSTTHEPLSLLLTGGGALNVFLVERLREALKECHVDVSVTEVDDDTINYKEAIVFSFLGLRCLLGLVNVRRDTTGATRDSVSGSIHLPPGGVPLSCPAMQEYRFHLSRSGGGSDEAYRSYPRSNSIC</sequence>
<dbReference type="PANTHER" id="PTHR30605">
    <property type="entry name" value="ANHYDRO-N-ACETYLMURAMIC ACID KINASE"/>
    <property type="match status" value="1"/>
</dbReference>
<dbReference type="PANTHER" id="PTHR30605:SF0">
    <property type="entry name" value="ANHYDRO-N-ACETYLMURAMIC ACID KINASE"/>
    <property type="match status" value="1"/>
</dbReference>
<keyword evidence="3" id="KW-1185">Reference proteome</keyword>
<dbReference type="GO" id="GO:0005524">
    <property type="term" value="F:ATP binding"/>
    <property type="evidence" value="ECO:0007669"/>
    <property type="project" value="InterPro"/>
</dbReference>
<dbReference type="SUPFAM" id="SSF53067">
    <property type="entry name" value="Actin-like ATPase domain"/>
    <property type="match status" value="1"/>
</dbReference>
<dbReference type="GO" id="GO:0016773">
    <property type="term" value="F:phosphotransferase activity, alcohol group as acceptor"/>
    <property type="evidence" value="ECO:0007669"/>
    <property type="project" value="InterPro"/>
</dbReference>
<proteinExistence type="predicted"/>
<dbReference type="GO" id="GO:0009254">
    <property type="term" value="P:peptidoglycan turnover"/>
    <property type="evidence" value="ECO:0007669"/>
    <property type="project" value="InterPro"/>
</dbReference>
<comment type="caution">
    <text evidence="2">The sequence shown here is derived from an EMBL/GenBank/DDBJ whole genome shotgun (WGS) entry which is preliminary data.</text>
</comment>
<dbReference type="Gene3D" id="3.30.420.40">
    <property type="match status" value="2"/>
</dbReference>
<evidence type="ECO:0000313" key="2">
    <source>
        <dbReference type="EMBL" id="KAK2184344.1"/>
    </source>
</evidence>
<feature type="region of interest" description="Disordered" evidence="1">
    <location>
        <begin position="393"/>
        <end position="412"/>
    </location>
</feature>
<dbReference type="EMBL" id="JAODUO010000270">
    <property type="protein sequence ID" value="KAK2184344.1"/>
    <property type="molecule type" value="Genomic_DNA"/>
</dbReference>
<reference evidence="2" key="1">
    <citation type="journal article" date="2023" name="Mol. Biol. Evol.">
        <title>Third-Generation Sequencing Reveals the Adaptive Role of the Epigenome in Three Deep-Sea Polychaetes.</title>
        <authorList>
            <person name="Perez M."/>
            <person name="Aroh O."/>
            <person name="Sun Y."/>
            <person name="Lan Y."/>
            <person name="Juniper S.K."/>
            <person name="Young C.R."/>
            <person name="Angers B."/>
            <person name="Qian P.Y."/>
        </authorList>
    </citation>
    <scope>NUCLEOTIDE SEQUENCE</scope>
    <source>
        <strain evidence="2">R07B-5</strain>
    </source>
</reference>
<name>A0AAD9NXM8_RIDPI</name>
<accession>A0AAD9NXM8</accession>
<gene>
    <name evidence="2" type="ORF">NP493_271g03000</name>
</gene>